<dbReference type="RefSeq" id="WP_042682559.1">
    <property type="nucleotide sequence ID" value="NZ_CP006965.1"/>
</dbReference>
<dbReference type="HOGENOM" id="CLU_191319_0_0_2"/>
<dbReference type="OrthoDB" id="99505at2157"/>
<dbReference type="GeneID" id="24906775"/>
<evidence type="ECO:0000313" key="1">
    <source>
        <dbReference type="EMBL" id="AHF81385.1"/>
    </source>
</evidence>
<proteinExistence type="predicted"/>
<keyword evidence="2" id="KW-1185">Reference proteome</keyword>
<organism evidence="1 2">
    <name type="scientific">Thermococcus paralvinellae</name>
    <dbReference type="NCBI Taxonomy" id="582419"/>
    <lineage>
        <taxon>Archaea</taxon>
        <taxon>Methanobacteriati</taxon>
        <taxon>Methanobacteriota</taxon>
        <taxon>Thermococci</taxon>
        <taxon>Thermococcales</taxon>
        <taxon>Thermococcaceae</taxon>
        <taxon>Thermococcus</taxon>
    </lineage>
</organism>
<protein>
    <submittedName>
        <fullName evidence="1">Uncharacterized protein</fullName>
    </submittedName>
</protein>
<dbReference type="AlphaFoldDB" id="W0IA74"/>
<dbReference type="EMBL" id="CP006965">
    <property type="protein sequence ID" value="AHF81385.1"/>
    <property type="molecule type" value="Genomic_DNA"/>
</dbReference>
<dbReference type="Proteomes" id="UP000019027">
    <property type="component" value="Chromosome"/>
</dbReference>
<sequence length="61" mass="7014">MNKRDIVFIPHALERMKERGISETLVVEALTNPDEAIEGYFGRKVAQKVIDGKLIRVIYEL</sequence>
<dbReference type="KEGG" id="ths:TES1_2010"/>
<dbReference type="InterPro" id="IPR025354">
    <property type="entry name" value="DUF4258"/>
</dbReference>
<accession>W0IA74</accession>
<dbReference type="STRING" id="582419.TES1_2010"/>
<reference evidence="1 2" key="1">
    <citation type="journal article" date="2014" name="Int. J. Syst. Evol. Microbiol.">
        <title>Thermococcus paralvinellae sp. nov. and Thermococcus cleftensis sp. nov. of hyperthermophilic heterotrophs from deep-sea hydrothermal vents.</title>
        <authorList>
            <person name="Hensley S.A."/>
            <person name="Jung J.H."/>
            <person name="Park C.S."/>
            <person name="Holden J.F."/>
        </authorList>
    </citation>
    <scope>NUCLEOTIDE SEQUENCE [LARGE SCALE GENOMIC DNA]</scope>
    <source>
        <strain evidence="1 2">ES1</strain>
    </source>
</reference>
<name>W0IA74_9EURY</name>
<gene>
    <name evidence="1" type="ORF">TES1_2010</name>
</gene>
<evidence type="ECO:0000313" key="2">
    <source>
        <dbReference type="Proteomes" id="UP000019027"/>
    </source>
</evidence>
<dbReference type="Pfam" id="PF14076">
    <property type="entry name" value="DUF4258"/>
    <property type="match status" value="1"/>
</dbReference>